<dbReference type="NCBIfam" id="NF007030">
    <property type="entry name" value="PRK09496.1-1"/>
    <property type="match status" value="1"/>
</dbReference>
<dbReference type="PANTHER" id="PTHR43833">
    <property type="entry name" value="POTASSIUM CHANNEL PROTEIN 2-RELATED-RELATED"/>
    <property type="match status" value="1"/>
</dbReference>
<dbReference type="NCBIfam" id="NF007032">
    <property type="entry name" value="PRK09496.1-4"/>
    <property type="match status" value="1"/>
</dbReference>
<feature type="domain" description="RCK C-terminal" evidence="8">
    <location>
        <begin position="142"/>
        <end position="226"/>
    </location>
</feature>
<dbReference type="PRINTS" id="PR00335">
    <property type="entry name" value="KUPTAKETRKA"/>
</dbReference>
<evidence type="ECO:0000259" key="8">
    <source>
        <dbReference type="PROSITE" id="PS51202"/>
    </source>
</evidence>
<gene>
    <name evidence="9" type="ORF">GGQ74_000407</name>
</gene>
<keyword evidence="10" id="KW-1185">Reference proteome</keyword>
<dbReference type="AlphaFoldDB" id="A0A846QI91"/>
<dbReference type="InterPro" id="IPR036721">
    <property type="entry name" value="RCK_C_sf"/>
</dbReference>
<evidence type="ECO:0000256" key="1">
    <source>
        <dbReference type="ARBA" id="ARBA00017378"/>
    </source>
</evidence>
<dbReference type="SUPFAM" id="SSF51735">
    <property type="entry name" value="NAD(P)-binding Rossmann-fold domains"/>
    <property type="match status" value="2"/>
</dbReference>
<evidence type="ECO:0000313" key="9">
    <source>
        <dbReference type="EMBL" id="NJB66767.1"/>
    </source>
</evidence>
<proteinExistence type="predicted"/>
<dbReference type="Pfam" id="PF02254">
    <property type="entry name" value="TrkA_N"/>
    <property type="match status" value="2"/>
</dbReference>
<dbReference type="Gene3D" id="3.40.50.720">
    <property type="entry name" value="NAD(P)-binding Rossmann-like Domain"/>
    <property type="match status" value="2"/>
</dbReference>
<dbReference type="NCBIfam" id="NF007039">
    <property type="entry name" value="PRK09496.3-2"/>
    <property type="match status" value="1"/>
</dbReference>
<dbReference type="Pfam" id="PF02080">
    <property type="entry name" value="TrkA_C"/>
    <property type="match status" value="2"/>
</dbReference>
<name>A0A846QI91_9BACT</name>
<dbReference type="InterPro" id="IPR003148">
    <property type="entry name" value="RCK_N"/>
</dbReference>
<dbReference type="SUPFAM" id="SSF116726">
    <property type="entry name" value="TrkA C-terminal domain-like"/>
    <property type="match status" value="2"/>
</dbReference>
<dbReference type="GO" id="GO:0005886">
    <property type="term" value="C:plasma membrane"/>
    <property type="evidence" value="ECO:0007669"/>
    <property type="project" value="InterPro"/>
</dbReference>
<feature type="domain" description="RCK N-terminal" evidence="7">
    <location>
        <begin position="1"/>
        <end position="122"/>
    </location>
</feature>
<protein>
    <recommendedName>
        <fullName evidence="1">Trk system potassium uptake protein TrkA</fullName>
    </recommendedName>
</protein>
<dbReference type="Gene3D" id="3.30.70.1450">
    <property type="entry name" value="Regulator of K+ conductance, C-terminal domain"/>
    <property type="match status" value="2"/>
</dbReference>
<evidence type="ECO:0000256" key="6">
    <source>
        <dbReference type="ARBA" id="ARBA00023065"/>
    </source>
</evidence>
<keyword evidence="2" id="KW-0813">Transport</keyword>
<evidence type="ECO:0000313" key="10">
    <source>
        <dbReference type="Proteomes" id="UP000580856"/>
    </source>
</evidence>
<feature type="domain" description="RCK N-terminal" evidence="7">
    <location>
        <begin position="231"/>
        <end position="350"/>
    </location>
</feature>
<dbReference type="InterPro" id="IPR036291">
    <property type="entry name" value="NAD(P)-bd_dom_sf"/>
</dbReference>
<dbReference type="Proteomes" id="UP000580856">
    <property type="component" value="Unassembled WGS sequence"/>
</dbReference>
<keyword evidence="4" id="KW-0630">Potassium</keyword>
<dbReference type="GO" id="GO:0015079">
    <property type="term" value="F:potassium ion transmembrane transporter activity"/>
    <property type="evidence" value="ECO:0007669"/>
    <property type="project" value="InterPro"/>
</dbReference>
<keyword evidence="5" id="KW-0520">NAD</keyword>
<dbReference type="InterPro" id="IPR006036">
    <property type="entry name" value="K_uptake_TrkA"/>
</dbReference>
<feature type="domain" description="RCK C-terminal" evidence="8">
    <location>
        <begin position="368"/>
        <end position="449"/>
    </location>
</feature>
<evidence type="ECO:0000256" key="5">
    <source>
        <dbReference type="ARBA" id="ARBA00023027"/>
    </source>
</evidence>
<dbReference type="PROSITE" id="PS51201">
    <property type="entry name" value="RCK_N"/>
    <property type="match status" value="2"/>
</dbReference>
<dbReference type="NCBIfam" id="NF007031">
    <property type="entry name" value="PRK09496.1-2"/>
    <property type="match status" value="1"/>
</dbReference>
<accession>A0A846QI91</accession>
<dbReference type="PROSITE" id="PS51202">
    <property type="entry name" value="RCK_C"/>
    <property type="match status" value="2"/>
</dbReference>
<evidence type="ECO:0000256" key="4">
    <source>
        <dbReference type="ARBA" id="ARBA00022958"/>
    </source>
</evidence>
<evidence type="ECO:0000256" key="3">
    <source>
        <dbReference type="ARBA" id="ARBA00022538"/>
    </source>
</evidence>
<dbReference type="RefSeq" id="WP_167939875.1">
    <property type="nucleotide sequence ID" value="NZ_JAATJA010000001.1"/>
</dbReference>
<organism evidence="9 10">
    <name type="scientific">Desulfobaculum xiamenense</name>
    <dbReference type="NCBI Taxonomy" id="995050"/>
    <lineage>
        <taxon>Bacteria</taxon>
        <taxon>Pseudomonadati</taxon>
        <taxon>Thermodesulfobacteriota</taxon>
        <taxon>Desulfovibrionia</taxon>
        <taxon>Desulfovibrionales</taxon>
        <taxon>Desulfovibrionaceae</taxon>
        <taxon>Desulfobaculum</taxon>
    </lineage>
</organism>
<dbReference type="InterPro" id="IPR006037">
    <property type="entry name" value="RCK_C"/>
</dbReference>
<dbReference type="NCBIfam" id="NF007041">
    <property type="entry name" value="PRK09496.3-4"/>
    <property type="match status" value="1"/>
</dbReference>
<comment type="caution">
    <text evidence="9">The sequence shown here is derived from an EMBL/GenBank/DDBJ whole genome shotgun (WGS) entry which is preliminary data.</text>
</comment>
<dbReference type="PANTHER" id="PTHR43833:SF5">
    <property type="entry name" value="TRK SYSTEM POTASSIUM UPTAKE PROTEIN TRKA"/>
    <property type="match status" value="1"/>
</dbReference>
<keyword evidence="6" id="KW-0406">Ion transport</keyword>
<dbReference type="InterPro" id="IPR050721">
    <property type="entry name" value="Trk_Ktr_HKT_K-transport"/>
</dbReference>
<evidence type="ECO:0000256" key="2">
    <source>
        <dbReference type="ARBA" id="ARBA00022448"/>
    </source>
</evidence>
<reference evidence="9 10" key="1">
    <citation type="submission" date="2020-03" db="EMBL/GenBank/DDBJ databases">
        <title>Genomic Encyclopedia of Type Strains, Phase IV (KMG-IV): sequencing the most valuable type-strain genomes for metagenomic binning, comparative biology and taxonomic classification.</title>
        <authorList>
            <person name="Goeker M."/>
        </authorList>
    </citation>
    <scope>NUCLEOTIDE SEQUENCE [LARGE SCALE GENOMIC DNA]</scope>
    <source>
        <strain evidence="9 10">DSM 24233</strain>
    </source>
</reference>
<keyword evidence="3" id="KW-0633">Potassium transport</keyword>
<sequence length="454" mass="49545">MKVIIIGAGEVGFHIARRLSTESKEVVVIDSNSEALKRITEYLDVQTLEGSGSNPAILEAAGISRADVMLAVTDSDEINIIACTFASALAPNIIKLARIRNDEYIDFQEHLGRSVLQIDKIINPDVEVVKTIERLISLPDADEVSEFADGHVKLIGLTVSDVSPVVGRELIHIRDAVGGVGIIIAAIVRGEKLIIPSGEDVIHKGDLVYFVCRDDDLPTIMERLGRRYRPVHDVLIVGGGDIGLRLARRLEELNLHVKLVERNSDACQRLAQSLDRTLVLRGDGTDQELLQEENVADMDMVVSLTGDEETNILTSLLAKNLGAARAVTRIDKFAYFPLVRAIGIENTVSPRLSAVNSILQYMRKGKVLSAASIKGEEAEALEAIALEHSDIVGTSVRDLHLPKGALILALVRGDNVIFPTGDTIIHPNDRIIMLSTAQNIPRVEKRLAVKLESF</sequence>
<dbReference type="EMBL" id="JAATJA010000001">
    <property type="protein sequence ID" value="NJB66767.1"/>
    <property type="molecule type" value="Genomic_DNA"/>
</dbReference>
<evidence type="ECO:0000259" key="7">
    <source>
        <dbReference type="PROSITE" id="PS51201"/>
    </source>
</evidence>